<evidence type="ECO:0000256" key="3">
    <source>
        <dbReference type="ARBA" id="ARBA00012663"/>
    </source>
</evidence>
<evidence type="ECO:0000256" key="7">
    <source>
        <dbReference type="SAM" id="SignalP"/>
    </source>
</evidence>
<protein>
    <recommendedName>
        <fullName evidence="3">beta-N-acetylhexosaminidase</fullName>
        <ecNumber evidence="3">3.2.1.52</ecNumber>
    </recommendedName>
</protein>
<evidence type="ECO:0000259" key="8">
    <source>
        <dbReference type="Pfam" id="PF00933"/>
    </source>
</evidence>
<evidence type="ECO:0000313" key="10">
    <source>
        <dbReference type="Proteomes" id="UP000649739"/>
    </source>
</evidence>
<dbReference type="InterPro" id="IPR036962">
    <property type="entry name" value="Glyco_hydro_3_N_sf"/>
</dbReference>
<organism evidence="9 10">
    <name type="scientific">Pilimelia anulata</name>
    <dbReference type="NCBI Taxonomy" id="53371"/>
    <lineage>
        <taxon>Bacteria</taxon>
        <taxon>Bacillati</taxon>
        <taxon>Actinomycetota</taxon>
        <taxon>Actinomycetes</taxon>
        <taxon>Micromonosporales</taxon>
        <taxon>Micromonosporaceae</taxon>
        <taxon>Pilimelia</taxon>
    </lineage>
</organism>
<proteinExistence type="inferred from homology"/>
<evidence type="ECO:0000256" key="6">
    <source>
        <dbReference type="SAM" id="MobiDB-lite"/>
    </source>
</evidence>
<evidence type="ECO:0000256" key="4">
    <source>
        <dbReference type="ARBA" id="ARBA00022801"/>
    </source>
</evidence>
<dbReference type="SUPFAM" id="SSF51445">
    <property type="entry name" value="(Trans)glycosidases"/>
    <property type="match status" value="1"/>
</dbReference>
<dbReference type="InterPro" id="IPR017853">
    <property type="entry name" value="GH"/>
</dbReference>
<dbReference type="PANTHER" id="PTHR30480">
    <property type="entry name" value="BETA-HEXOSAMINIDASE-RELATED"/>
    <property type="match status" value="1"/>
</dbReference>
<feature type="signal peptide" evidence="7">
    <location>
        <begin position="1"/>
        <end position="23"/>
    </location>
</feature>
<dbReference type="GO" id="GO:0009254">
    <property type="term" value="P:peptidoglycan turnover"/>
    <property type="evidence" value="ECO:0007669"/>
    <property type="project" value="TreeGrafter"/>
</dbReference>
<feature type="domain" description="Glycoside hydrolase family 3 N-terminal" evidence="8">
    <location>
        <begin position="105"/>
        <end position="415"/>
    </location>
</feature>
<keyword evidence="10" id="KW-1185">Reference proteome</keyword>
<comment type="similarity">
    <text evidence="2">Belongs to the glycosyl hydrolase 3 family.</text>
</comment>
<comment type="catalytic activity">
    <reaction evidence="1">
        <text>Hydrolysis of terminal non-reducing N-acetyl-D-hexosamine residues in N-acetyl-beta-D-hexosaminides.</text>
        <dbReference type="EC" id="3.2.1.52"/>
    </reaction>
</comment>
<dbReference type="PROSITE" id="PS51257">
    <property type="entry name" value="PROKAR_LIPOPROTEIN"/>
    <property type="match status" value="1"/>
</dbReference>
<evidence type="ECO:0000256" key="5">
    <source>
        <dbReference type="ARBA" id="ARBA00023295"/>
    </source>
</evidence>
<dbReference type="RefSeq" id="WP_189168147.1">
    <property type="nucleotide sequence ID" value="NZ_BMQB01000001.1"/>
</dbReference>
<dbReference type="GO" id="GO:0005975">
    <property type="term" value="P:carbohydrate metabolic process"/>
    <property type="evidence" value="ECO:0007669"/>
    <property type="project" value="InterPro"/>
</dbReference>
<dbReference type="InterPro" id="IPR050226">
    <property type="entry name" value="NagZ_Beta-hexosaminidase"/>
</dbReference>
<feature type="chain" id="PRO_5039527307" description="beta-N-acetylhexosaminidase" evidence="7">
    <location>
        <begin position="24"/>
        <end position="574"/>
    </location>
</feature>
<evidence type="ECO:0000256" key="1">
    <source>
        <dbReference type="ARBA" id="ARBA00001231"/>
    </source>
</evidence>
<dbReference type="Pfam" id="PF00933">
    <property type="entry name" value="Glyco_hydro_3"/>
    <property type="match status" value="1"/>
</dbReference>
<dbReference type="EC" id="3.2.1.52" evidence="3"/>
<evidence type="ECO:0000256" key="2">
    <source>
        <dbReference type="ARBA" id="ARBA00005336"/>
    </source>
</evidence>
<dbReference type="InterPro" id="IPR001764">
    <property type="entry name" value="Glyco_hydro_3_N"/>
</dbReference>
<dbReference type="Proteomes" id="UP000649739">
    <property type="component" value="Unassembled WGS sequence"/>
</dbReference>
<feature type="region of interest" description="Disordered" evidence="6">
    <location>
        <begin position="555"/>
        <end position="574"/>
    </location>
</feature>
<keyword evidence="4" id="KW-0378">Hydrolase</keyword>
<evidence type="ECO:0000313" key="9">
    <source>
        <dbReference type="EMBL" id="GGJ76253.1"/>
    </source>
</evidence>
<comment type="caution">
    <text evidence="9">The sequence shown here is derived from an EMBL/GenBank/DDBJ whole genome shotgun (WGS) entry which is preliminary data.</text>
</comment>
<reference evidence="9" key="2">
    <citation type="submission" date="2020-09" db="EMBL/GenBank/DDBJ databases">
        <authorList>
            <person name="Sun Q."/>
            <person name="Ohkuma M."/>
        </authorList>
    </citation>
    <scope>NUCLEOTIDE SEQUENCE</scope>
    <source>
        <strain evidence="9">JCM 3090</strain>
    </source>
</reference>
<reference evidence="9" key="1">
    <citation type="journal article" date="2014" name="Int. J. Syst. Evol. Microbiol.">
        <title>Complete genome sequence of Corynebacterium casei LMG S-19264T (=DSM 44701T), isolated from a smear-ripened cheese.</title>
        <authorList>
            <consortium name="US DOE Joint Genome Institute (JGI-PGF)"/>
            <person name="Walter F."/>
            <person name="Albersmeier A."/>
            <person name="Kalinowski J."/>
            <person name="Ruckert C."/>
        </authorList>
    </citation>
    <scope>NUCLEOTIDE SEQUENCE</scope>
    <source>
        <strain evidence="9">JCM 3090</strain>
    </source>
</reference>
<sequence>MDTPRRRAARAALAALTAGALLAGCGSAPPRPTFVAATPAAATTGPAAPAPPAAGTGPAADRAAALSDADLVGQVLMPFAYGADATDVTPASAAANRALAGVATPAELVARYRLGGVILVGATGDDPTAASQPTSNVDSPAAVRRLTAGLQRAGRALPAAAPLLVGTDQEYGTVVRIRDGVTALPSAMAFGAADRPAATTAAWRAAGTELSALGVNVAFAPVADVVGGADGVIGSRSYGSRPAAVSEQVGAAVRGLRAGGVAATLKHFPGHGHTAVDSHAALPRLARPLATLEREDLPPFRAGIAAGAELVMAGHLDVAAVDPGTPATFSKPVLTGLLRGKLGYDGVVVTDALNMAPAKRWPPAEAALRALLAGNDLLLMPLDLPAVQRGLLAALRDGRLPRAQLVASVARILRLKQRYADRPAPGTGVLRAPAHAAAADAVSRAALTQLRGPCGGPLVDGPVAVTAARGRERRAAALRAALADLGVPVAADGTPVHLVGYGDGPADLNPDAAVTIALDSPRVLAAARSPVLLAAYAGTPGALRAAAAVLAGRAPAPGRSPVAVEGLPRTSCPG</sequence>
<accession>A0A8J3F782</accession>
<dbReference type="PANTHER" id="PTHR30480:SF13">
    <property type="entry name" value="BETA-HEXOSAMINIDASE"/>
    <property type="match status" value="1"/>
</dbReference>
<keyword evidence="5" id="KW-0326">Glycosidase</keyword>
<dbReference type="PROSITE" id="PS00775">
    <property type="entry name" value="GLYCOSYL_HYDROL_F3"/>
    <property type="match status" value="1"/>
</dbReference>
<dbReference type="Gene3D" id="3.20.20.300">
    <property type="entry name" value="Glycoside hydrolase, family 3, N-terminal domain"/>
    <property type="match status" value="1"/>
</dbReference>
<dbReference type="AlphaFoldDB" id="A0A8J3F782"/>
<dbReference type="EMBL" id="BMQB01000001">
    <property type="protein sequence ID" value="GGJ76253.1"/>
    <property type="molecule type" value="Genomic_DNA"/>
</dbReference>
<name>A0A8J3F782_9ACTN</name>
<keyword evidence="7" id="KW-0732">Signal</keyword>
<gene>
    <name evidence="9" type="ORF">GCM10010123_02780</name>
</gene>
<dbReference type="InterPro" id="IPR019800">
    <property type="entry name" value="Glyco_hydro_3_AS"/>
</dbReference>
<dbReference type="GO" id="GO:0004563">
    <property type="term" value="F:beta-N-acetylhexosaminidase activity"/>
    <property type="evidence" value="ECO:0007669"/>
    <property type="project" value="UniProtKB-EC"/>
</dbReference>